<dbReference type="RefSeq" id="WP_103934265.1">
    <property type="nucleotide sequence ID" value="NZ_FNVA01000006.1"/>
</dbReference>
<gene>
    <name evidence="1" type="ORF">SAMN05421819_3394</name>
</gene>
<dbReference type="EMBL" id="FNVA01000006">
    <property type="protein sequence ID" value="SEG53995.1"/>
    <property type="molecule type" value="Genomic_DNA"/>
</dbReference>
<sequence length="337" mass="38613">MESANWVAKMVDCLASEEADSARMTEAINLKYEYRPKSVFKYRAVDDDGYSLQNLERDCVWVCSPTAYNDPFDSSLSIAMNVLLRGVIREGVKNIVESELTDQIDPEKLSQLLESANPGLALQELFMLRDGLSKEEQAHFRQWLAAQMDKWERLATSKLPESHKESLKICSFSEKPDSITMWSHYADQHRGFCIEYGVQDLPPSDGFVRMLFPVVYSERLFDATRYFQAAIRDRDKFNMLFPILAALHKSPEWSYEKEWRLIIPANLARQAGALRVPKPKAVNLGPRMLEAKRAAVIEICRRKGIPIYQMSLARDSFCLRSEPLAKEDQERANSASD</sequence>
<dbReference type="AlphaFoldDB" id="A0A1H6B103"/>
<keyword evidence="2" id="KW-1185">Reference proteome</keyword>
<dbReference type="InterPro" id="IPR021352">
    <property type="entry name" value="DUF2971"/>
</dbReference>
<dbReference type="Proteomes" id="UP000236728">
    <property type="component" value="Unassembled WGS sequence"/>
</dbReference>
<organism evidence="1 2">
    <name type="scientific">Bryocella elongata</name>
    <dbReference type="NCBI Taxonomy" id="863522"/>
    <lineage>
        <taxon>Bacteria</taxon>
        <taxon>Pseudomonadati</taxon>
        <taxon>Acidobacteriota</taxon>
        <taxon>Terriglobia</taxon>
        <taxon>Terriglobales</taxon>
        <taxon>Acidobacteriaceae</taxon>
        <taxon>Bryocella</taxon>
    </lineage>
</organism>
<evidence type="ECO:0000313" key="1">
    <source>
        <dbReference type="EMBL" id="SEG53995.1"/>
    </source>
</evidence>
<evidence type="ECO:0000313" key="2">
    <source>
        <dbReference type="Proteomes" id="UP000236728"/>
    </source>
</evidence>
<accession>A0A1H6B103</accession>
<proteinExistence type="predicted"/>
<evidence type="ECO:0008006" key="3">
    <source>
        <dbReference type="Google" id="ProtNLM"/>
    </source>
</evidence>
<dbReference type="OrthoDB" id="190848at2"/>
<name>A0A1H6B103_9BACT</name>
<reference evidence="1 2" key="1">
    <citation type="submission" date="2016-10" db="EMBL/GenBank/DDBJ databases">
        <authorList>
            <person name="de Groot N.N."/>
        </authorList>
    </citation>
    <scope>NUCLEOTIDE SEQUENCE [LARGE SCALE GENOMIC DNA]</scope>
    <source>
        <strain evidence="1 2">DSM 22489</strain>
    </source>
</reference>
<dbReference type="Pfam" id="PF11185">
    <property type="entry name" value="DUF2971"/>
    <property type="match status" value="1"/>
</dbReference>
<protein>
    <recommendedName>
        <fullName evidence="3">DUF2971 domain-containing protein</fullName>
    </recommendedName>
</protein>